<comment type="caution">
    <text evidence="4">The sequence shown here is derived from an EMBL/GenBank/DDBJ whole genome shotgun (WGS) entry which is preliminary data.</text>
</comment>
<feature type="compositionally biased region" description="Polar residues" evidence="2">
    <location>
        <begin position="310"/>
        <end position="319"/>
    </location>
</feature>
<evidence type="ECO:0000256" key="1">
    <source>
        <dbReference type="ARBA" id="ARBA00004167"/>
    </source>
</evidence>
<evidence type="ECO:0000256" key="2">
    <source>
        <dbReference type="SAM" id="MobiDB-lite"/>
    </source>
</evidence>
<dbReference type="SUPFAM" id="SSF117892">
    <property type="entry name" value="Band 7/SPFH domain"/>
    <property type="match status" value="1"/>
</dbReference>
<protein>
    <submittedName>
        <fullName evidence="4">SPFH domain-containing protein</fullName>
    </submittedName>
</protein>
<dbReference type="InterPro" id="IPR001107">
    <property type="entry name" value="Band_7"/>
</dbReference>
<feature type="region of interest" description="Disordered" evidence="2">
    <location>
        <begin position="299"/>
        <end position="319"/>
    </location>
</feature>
<dbReference type="GO" id="GO:0016020">
    <property type="term" value="C:membrane"/>
    <property type="evidence" value="ECO:0007669"/>
    <property type="project" value="UniProtKB-SubCell"/>
</dbReference>
<dbReference type="Gene3D" id="3.30.479.30">
    <property type="entry name" value="Band 7 domain"/>
    <property type="match status" value="1"/>
</dbReference>
<evidence type="ECO:0000259" key="3">
    <source>
        <dbReference type="Pfam" id="PF01145"/>
    </source>
</evidence>
<name>A0A850TF25_9BACT</name>
<organism evidence="4 5">
    <name type="scientific">Desulfobacter latus</name>
    <dbReference type="NCBI Taxonomy" id="2292"/>
    <lineage>
        <taxon>Bacteria</taxon>
        <taxon>Pseudomonadati</taxon>
        <taxon>Thermodesulfobacteriota</taxon>
        <taxon>Desulfobacteria</taxon>
        <taxon>Desulfobacterales</taxon>
        <taxon>Desulfobacteraceae</taxon>
        <taxon>Desulfobacter</taxon>
    </lineage>
</organism>
<sequence length="319" mass="36153">MKEQQSQIFLQRARFFTIMRRIAILLISLTLIYSLAAVVYSTQVIYKVKLNYAVILEQFGGKREAVTDVGWHFRLPFFTRLEKEVPLMNQNIYIGGAAEPIKIISRENVALWTSALMTFRIKDLKIWGIENLSPEILLQGDYDGIAKDILQGKEVNKLISEREVIKEEIFHALKNRPINKNGPTLEGKYGIEVVSFVLNETRFGDKLVKATEEKKRRQLIAEADNYAADQEAQRITKLYKAYLSGIKSLHLALGGRDGQQVNPDLLEFLSQQKWATAYEKNESNQKTFVLHGGGKPPAVTLPFQAGSKKAQGSASYTEK</sequence>
<dbReference type="InterPro" id="IPR036013">
    <property type="entry name" value="Band_7/SPFH_dom_sf"/>
</dbReference>
<evidence type="ECO:0000313" key="4">
    <source>
        <dbReference type="EMBL" id="NWH06046.1"/>
    </source>
</evidence>
<dbReference type="RefSeq" id="WP_178367501.1">
    <property type="nucleotide sequence ID" value="NZ_JACADJ010000056.1"/>
</dbReference>
<keyword evidence="5" id="KW-1185">Reference proteome</keyword>
<gene>
    <name evidence="4" type="ORF">HXW94_13800</name>
</gene>
<accession>A0A850TF25</accession>
<feature type="domain" description="Band 7" evidence="3">
    <location>
        <begin position="48"/>
        <end position="232"/>
    </location>
</feature>
<dbReference type="Pfam" id="PF01145">
    <property type="entry name" value="Band_7"/>
    <property type="match status" value="1"/>
</dbReference>
<reference evidence="4 5" key="1">
    <citation type="submission" date="2020-06" db="EMBL/GenBank/DDBJ databases">
        <title>High-quality draft genome of sulfate reducer Desulfobacter latus type strain AcrS2 isolated from marine sediment.</title>
        <authorList>
            <person name="Hoppe M."/>
            <person name="Larsen C.K."/>
            <person name="Marshall I.P.G."/>
            <person name="Schramm A."/>
            <person name="Marietou A.G."/>
        </authorList>
    </citation>
    <scope>NUCLEOTIDE SEQUENCE [LARGE SCALE GENOMIC DNA]</scope>
    <source>
        <strain evidence="4 5">AcRS2</strain>
    </source>
</reference>
<dbReference type="EMBL" id="JACADJ010000056">
    <property type="protein sequence ID" value="NWH06046.1"/>
    <property type="molecule type" value="Genomic_DNA"/>
</dbReference>
<dbReference type="AlphaFoldDB" id="A0A850TF25"/>
<comment type="subcellular location">
    <subcellularLocation>
        <location evidence="1">Membrane</location>
        <topology evidence="1">Single-pass membrane protein</topology>
    </subcellularLocation>
</comment>
<dbReference type="Proteomes" id="UP000553343">
    <property type="component" value="Unassembled WGS sequence"/>
</dbReference>
<proteinExistence type="predicted"/>
<evidence type="ECO:0000313" key="5">
    <source>
        <dbReference type="Proteomes" id="UP000553343"/>
    </source>
</evidence>